<keyword evidence="3 6" id="KW-0863">Zinc-finger</keyword>
<evidence type="ECO:0000259" key="9">
    <source>
        <dbReference type="PROSITE" id="PS51188"/>
    </source>
</evidence>
<feature type="domain" description="J" evidence="8">
    <location>
        <begin position="18"/>
        <end position="85"/>
    </location>
</feature>
<evidence type="ECO:0008006" key="12">
    <source>
        <dbReference type="Google" id="ProtNLM"/>
    </source>
</evidence>
<feature type="region of interest" description="Disordered" evidence="7">
    <location>
        <begin position="410"/>
        <end position="445"/>
    </location>
</feature>
<proteinExistence type="predicted"/>
<dbReference type="GO" id="GO:0030544">
    <property type="term" value="F:Hsp70 protein binding"/>
    <property type="evidence" value="ECO:0007669"/>
    <property type="project" value="InterPro"/>
</dbReference>
<dbReference type="SUPFAM" id="SSF46565">
    <property type="entry name" value="Chaperone J-domain"/>
    <property type="match status" value="1"/>
</dbReference>
<dbReference type="EMBL" id="QWIP01000038">
    <property type="protein sequence ID" value="RMY76486.1"/>
    <property type="molecule type" value="Genomic_DNA"/>
</dbReference>
<keyword evidence="2" id="KW-0677">Repeat</keyword>
<evidence type="ECO:0000256" key="5">
    <source>
        <dbReference type="ARBA" id="ARBA00023186"/>
    </source>
</evidence>
<dbReference type="FunFam" id="2.10.230.10:FF:000001">
    <property type="entry name" value="DnaJ subfamily A member 2"/>
    <property type="match status" value="1"/>
</dbReference>
<keyword evidence="1 6" id="KW-0479">Metal-binding</keyword>
<reference evidence="10 11" key="1">
    <citation type="journal article" date="2018" name="BMC Genomics">
        <title>Genomic evidence for intraspecific hybridization in a clonal and extremely halotolerant yeast.</title>
        <authorList>
            <person name="Gostincar C."/>
            <person name="Stajich J.E."/>
            <person name="Zupancic J."/>
            <person name="Zalar P."/>
            <person name="Gunde-Cimerman N."/>
        </authorList>
    </citation>
    <scope>NUCLEOTIDE SEQUENCE [LARGE SCALE GENOMIC DNA]</scope>
    <source>
        <strain evidence="10 11">EXF-2682</strain>
    </source>
</reference>
<dbReference type="InterPro" id="IPR044713">
    <property type="entry name" value="DNJA1/2-like"/>
</dbReference>
<dbReference type="InterPro" id="IPR018253">
    <property type="entry name" value="DnaJ_domain_CS"/>
</dbReference>
<dbReference type="GO" id="GO:0051082">
    <property type="term" value="F:unfolded protein binding"/>
    <property type="evidence" value="ECO:0007669"/>
    <property type="project" value="InterPro"/>
</dbReference>
<feature type="region of interest" description="Disordered" evidence="7">
    <location>
        <begin position="38"/>
        <end position="58"/>
    </location>
</feature>
<dbReference type="InterPro" id="IPR008971">
    <property type="entry name" value="HSP40/DnaJ_pept-bd"/>
</dbReference>
<dbReference type="CDD" id="cd06257">
    <property type="entry name" value="DnaJ"/>
    <property type="match status" value="1"/>
</dbReference>
<evidence type="ECO:0000256" key="1">
    <source>
        <dbReference type="ARBA" id="ARBA00022723"/>
    </source>
</evidence>
<dbReference type="PROSITE" id="PS51188">
    <property type="entry name" value="ZF_CR"/>
    <property type="match status" value="1"/>
</dbReference>
<dbReference type="SUPFAM" id="SSF49493">
    <property type="entry name" value="HSP40/DnaJ peptide-binding domain"/>
    <property type="match status" value="2"/>
</dbReference>
<name>A0A3M7EJY7_HORWE</name>
<dbReference type="InterPro" id="IPR036869">
    <property type="entry name" value="J_dom_sf"/>
</dbReference>
<dbReference type="Gene3D" id="2.10.230.10">
    <property type="entry name" value="Heat shock protein DnaJ, cysteine-rich domain"/>
    <property type="match status" value="1"/>
</dbReference>
<dbReference type="Pfam" id="PF00684">
    <property type="entry name" value="DnaJ_CXXCXGXG"/>
    <property type="match status" value="1"/>
</dbReference>
<evidence type="ECO:0000256" key="3">
    <source>
        <dbReference type="ARBA" id="ARBA00022771"/>
    </source>
</evidence>
<gene>
    <name evidence="10" type="ORF">D0863_01912</name>
</gene>
<evidence type="ECO:0000259" key="8">
    <source>
        <dbReference type="PROSITE" id="PS50076"/>
    </source>
</evidence>
<evidence type="ECO:0000313" key="11">
    <source>
        <dbReference type="Proteomes" id="UP000269276"/>
    </source>
</evidence>
<dbReference type="PANTHER" id="PTHR43888">
    <property type="entry name" value="DNAJ-LIKE-2, ISOFORM A-RELATED"/>
    <property type="match status" value="1"/>
</dbReference>
<dbReference type="SUPFAM" id="SSF57938">
    <property type="entry name" value="DnaJ/Hsp40 cysteine-rich domain"/>
    <property type="match status" value="1"/>
</dbReference>
<dbReference type="InterPro" id="IPR001623">
    <property type="entry name" value="DnaJ_domain"/>
</dbReference>
<dbReference type="AlphaFoldDB" id="A0A3M7EJY7"/>
<dbReference type="PROSITE" id="PS00636">
    <property type="entry name" value="DNAJ_1"/>
    <property type="match status" value="1"/>
</dbReference>
<organism evidence="10 11">
    <name type="scientific">Hortaea werneckii</name>
    <name type="common">Black yeast</name>
    <name type="synonym">Cladosporium werneckii</name>
    <dbReference type="NCBI Taxonomy" id="91943"/>
    <lineage>
        <taxon>Eukaryota</taxon>
        <taxon>Fungi</taxon>
        <taxon>Dikarya</taxon>
        <taxon>Ascomycota</taxon>
        <taxon>Pezizomycotina</taxon>
        <taxon>Dothideomycetes</taxon>
        <taxon>Dothideomycetidae</taxon>
        <taxon>Mycosphaerellales</taxon>
        <taxon>Teratosphaeriaceae</taxon>
        <taxon>Hortaea</taxon>
    </lineage>
</organism>
<evidence type="ECO:0000256" key="4">
    <source>
        <dbReference type="ARBA" id="ARBA00022833"/>
    </source>
</evidence>
<dbReference type="GO" id="GO:0008270">
    <property type="term" value="F:zinc ion binding"/>
    <property type="evidence" value="ECO:0007669"/>
    <property type="project" value="UniProtKB-KW"/>
</dbReference>
<dbReference type="FunFam" id="2.60.260.20:FF:000003">
    <property type="entry name" value="DnaJ subfamily A member 2"/>
    <property type="match status" value="1"/>
</dbReference>
<feature type="zinc finger region" description="CR-type" evidence="6">
    <location>
        <begin position="155"/>
        <end position="240"/>
    </location>
</feature>
<dbReference type="OrthoDB" id="550424at2759"/>
<accession>A0A3M7EJY7</accession>
<dbReference type="Gene3D" id="2.60.260.20">
    <property type="entry name" value="Urease metallochaperone UreE, N-terminal domain"/>
    <property type="match status" value="2"/>
</dbReference>
<feature type="compositionally biased region" description="Basic and acidic residues" evidence="7">
    <location>
        <begin position="46"/>
        <end position="58"/>
    </location>
</feature>
<evidence type="ECO:0000256" key="7">
    <source>
        <dbReference type="SAM" id="MobiDB-lite"/>
    </source>
</evidence>
<dbReference type="Pfam" id="PF01556">
    <property type="entry name" value="DnaJ_C"/>
    <property type="match status" value="1"/>
</dbReference>
<protein>
    <recommendedName>
        <fullName evidence="12">J domain-containing protein</fullName>
    </recommendedName>
</protein>
<sequence length="445" mass="48045">MLTIAQVLTQPPGSISLTPPELLNVSKTASKAEIKKAYHKAALSSHPDKVPEDQREEADATFKSISEAYEILSDDQNRELYDQHGMAAFEKGGMGGGGFGGGMDMDDILSQMFGGGMPGMGGMGGMGGGGPGRRRAKGKNEMQQYEISLEELYKGKTTRFASTKELICEHCKGSGGKEKAKAKHCDSCKGQGRTTRLRPIGPGLVTQETVACSTCAGRGSFYADKDKCKKCKGARTVKGKKVLELYIPPGSREGEKIVLSGEADQDPDDESPGDIIFELVEEEHKTFQRAGADLQAQLNITLAEALTGFNRVVLTHLDGRGIQLHVQQPQGKVLRPDQILKVPGEGMPHKRSDARGDLYLTVQIQFPEDGWLKDQAAVDRVRAVLPQSEKKEAKAGETPEVVDEVEFEEVDNLDGYGAGSDDPRAGGDWEDDENDGMEGAQCAQQ</sequence>
<evidence type="ECO:0000313" key="10">
    <source>
        <dbReference type="EMBL" id="RMY76486.1"/>
    </source>
</evidence>
<comment type="caution">
    <text evidence="10">The sequence shown here is derived from an EMBL/GenBank/DDBJ whole genome shotgun (WGS) entry which is preliminary data.</text>
</comment>
<dbReference type="CDD" id="cd10747">
    <property type="entry name" value="DnaJ_C"/>
    <property type="match status" value="1"/>
</dbReference>
<dbReference type="SMART" id="SM00271">
    <property type="entry name" value="DnaJ"/>
    <property type="match status" value="1"/>
</dbReference>
<feature type="domain" description="CR-type" evidence="9">
    <location>
        <begin position="155"/>
        <end position="240"/>
    </location>
</feature>
<dbReference type="InterPro" id="IPR036410">
    <property type="entry name" value="HSP_DnaJ_Cys-rich_dom_sf"/>
</dbReference>
<dbReference type="PRINTS" id="PR00625">
    <property type="entry name" value="JDOMAIN"/>
</dbReference>
<dbReference type="PROSITE" id="PS50076">
    <property type="entry name" value="DNAJ_2"/>
    <property type="match status" value="1"/>
</dbReference>
<dbReference type="InterPro" id="IPR001305">
    <property type="entry name" value="HSP_DnaJ_Cys-rich_dom"/>
</dbReference>
<dbReference type="Gene3D" id="1.10.287.110">
    <property type="entry name" value="DnaJ domain"/>
    <property type="match status" value="1"/>
</dbReference>
<dbReference type="Proteomes" id="UP000269276">
    <property type="component" value="Unassembled WGS sequence"/>
</dbReference>
<evidence type="ECO:0000256" key="2">
    <source>
        <dbReference type="ARBA" id="ARBA00022737"/>
    </source>
</evidence>
<dbReference type="InterPro" id="IPR002939">
    <property type="entry name" value="DnaJ_C"/>
</dbReference>
<evidence type="ECO:0000256" key="6">
    <source>
        <dbReference type="PROSITE-ProRule" id="PRU00546"/>
    </source>
</evidence>
<dbReference type="GO" id="GO:0006457">
    <property type="term" value="P:protein folding"/>
    <property type="evidence" value="ECO:0007669"/>
    <property type="project" value="InterPro"/>
</dbReference>
<keyword evidence="4 6" id="KW-0862">Zinc</keyword>
<keyword evidence="5" id="KW-0143">Chaperone</keyword>
<dbReference type="Pfam" id="PF00226">
    <property type="entry name" value="DnaJ"/>
    <property type="match status" value="1"/>
</dbReference>
<dbReference type="CDD" id="cd10719">
    <property type="entry name" value="DnaJ_zf"/>
    <property type="match status" value="1"/>
</dbReference>